<evidence type="ECO:0000313" key="5">
    <source>
        <dbReference type="EMBL" id="QVK24166.1"/>
    </source>
</evidence>
<evidence type="ECO:0000256" key="1">
    <source>
        <dbReference type="ARBA" id="ARBA00009175"/>
    </source>
</evidence>
<dbReference type="RefSeq" id="WP_213682775.1">
    <property type="nucleotide sequence ID" value="NZ_CP074572.1"/>
</dbReference>
<reference evidence="5 6" key="1">
    <citation type="journal article" date="2012" name="Int. J. Syst. Evol. Microbiol.">
        <title>Shewanella dokdonensis sp. nov., isolated from seawater.</title>
        <authorList>
            <person name="Sung H.R."/>
            <person name="Yoon J.H."/>
            <person name="Ghim S.Y."/>
        </authorList>
    </citation>
    <scope>NUCLEOTIDE SEQUENCE [LARGE SCALE GENOMIC DNA]</scope>
    <source>
        <strain evidence="5 6">DSM 23626</strain>
    </source>
</reference>
<sequence>MLKRICMAVLLLPLMSHAAEVQFRAAGSLKAAMTDIIEQYQTINGVKVQAQFAPSGLLRQRIENGEQVAVFASANMKHPEVLSQAGKGGPVVMFARNQLCALAQPDVKLTSSNLLDMMLRPDVRLGTSTPKADPAGDYAFKVFERAEVLRPGSQALLSSKALQLTGGPQSAKAPQGQNPYAWVMSQQQADIFLTYCTNAVLAKKQVPRLQIINLPAELAVGANYGMLVLDKQQVEAWQLVLFILSPQAQAILATYGFEAPLAL</sequence>
<proteinExistence type="inferred from homology"/>
<protein>
    <submittedName>
        <fullName evidence="5">Molybdate ABC transporter substrate-binding protein</fullName>
    </submittedName>
</protein>
<accession>A0ABX8DHP5</accession>
<dbReference type="Proteomes" id="UP000676428">
    <property type="component" value="Chromosome"/>
</dbReference>
<dbReference type="EMBL" id="CP074572">
    <property type="protein sequence ID" value="QVK24166.1"/>
    <property type="molecule type" value="Genomic_DNA"/>
</dbReference>
<dbReference type="PANTHER" id="PTHR30632:SF0">
    <property type="entry name" value="SULFATE-BINDING PROTEIN"/>
    <property type="match status" value="1"/>
</dbReference>
<name>A0ABX8DHP5_9GAMM</name>
<dbReference type="NCBIfam" id="NF002918">
    <property type="entry name" value="PRK03537.1-4"/>
    <property type="match status" value="1"/>
</dbReference>
<dbReference type="Gene3D" id="3.40.190.10">
    <property type="entry name" value="Periplasmic binding protein-like II"/>
    <property type="match status" value="2"/>
</dbReference>
<evidence type="ECO:0000256" key="4">
    <source>
        <dbReference type="SAM" id="SignalP"/>
    </source>
</evidence>
<feature type="signal peptide" evidence="4">
    <location>
        <begin position="1"/>
        <end position="18"/>
    </location>
</feature>
<evidence type="ECO:0000256" key="2">
    <source>
        <dbReference type="ARBA" id="ARBA00022723"/>
    </source>
</evidence>
<dbReference type="InterPro" id="IPR005950">
    <property type="entry name" value="ModA"/>
</dbReference>
<evidence type="ECO:0000256" key="3">
    <source>
        <dbReference type="ARBA" id="ARBA00022729"/>
    </source>
</evidence>
<keyword evidence="6" id="KW-1185">Reference proteome</keyword>
<dbReference type="NCBIfam" id="NF002917">
    <property type="entry name" value="PRK03537.1-3"/>
    <property type="match status" value="1"/>
</dbReference>
<dbReference type="Pfam" id="PF13531">
    <property type="entry name" value="SBP_bac_11"/>
    <property type="match status" value="1"/>
</dbReference>
<keyword evidence="2" id="KW-0479">Metal-binding</keyword>
<gene>
    <name evidence="5" type="ORF">KHX94_06205</name>
</gene>
<dbReference type="InterPro" id="IPR050682">
    <property type="entry name" value="ModA/WtpA"/>
</dbReference>
<feature type="chain" id="PRO_5045462930" evidence="4">
    <location>
        <begin position="19"/>
        <end position="263"/>
    </location>
</feature>
<keyword evidence="3 4" id="KW-0732">Signal</keyword>
<dbReference type="SUPFAM" id="SSF53850">
    <property type="entry name" value="Periplasmic binding protein-like II"/>
    <property type="match status" value="1"/>
</dbReference>
<evidence type="ECO:0000313" key="6">
    <source>
        <dbReference type="Proteomes" id="UP000676428"/>
    </source>
</evidence>
<dbReference type="NCBIfam" id="TIGR01256">
    <property type="entry name" value="modA"/>
    <property type="match status" value="1"/>
</dbReference>
<organism evidence="5 6">
    <name type="scientific">Shewanella dokdonensis</name>
    <dbReference type="NCBI Taxonomy" id="712036"/>
    <lineage>
        <taxon>Bacteria</taxon>
        <taxon>Pseudomonadati</taxon>
        <taxon>Pseudomonadota</taxon>
        <taxon>Gammaproteobacteria</taxon>
        <taxon>Alteromonadales</taxon>
        <taxon>Shewanellaceae</taxon>
        <taxon>Shewanella</taxon>
    </lineage>
</organism>
<dbReference type="PANTHER" id="PTHR30632">
    <property type="entry name" value="MOLYBDATE-BINDING PERIPLASMIC PROTEIN"/>
    <property type="match status" value="1"/>
</dbReference>
<comment type="similarity">
    <text evidence="1">Belongs to the bacterial solute-binding protein ModA family.</text>
</comment>